<sequence length="141" mass="16166">MAKRNRRQWLLDLLSEVEGRISAERLTRILEERGRACLPDAMLSKARKAAKEAKNDAEFLDNLEAVYPMLKRKDDEVYVVYPECYCPGMKELVADAPDCYCACSVGWVKEMFEQALGREVEVSLLSSVIRGEDECRLRVML</sequence>
<comment type="caution">
    <text evidence="1">The sequence shown here is derived from an EMBL/GenBank/DDBJ whole genome shotgun (WGS) entry which is preliminary data.</text>
</comment>
<gene>
    <name evidence="1" type="ORF">GF359_05320</name>
</gene>
<dbReference type="EMBL" id="WJKJ01000169">
    <property type="protein sequence ID" value="MBD3364616.1"/>
    <property type="molecule type" value="Genomic_DNA"/>
</dbReference>
<organism evidence="1 2">
    <name type="scientific">candidate division WOR-3 bacterium</name>
    <dbReference type="NCBI Taxonomy" id="2052148"/>
    <lineage>
        <taxon>Bacteria</taxon>
        <taxon>Bacteria division WOR-3</taxon>
    </lineage>
</organism>
<dbReference type="InterPro" id="IPR046142">
    <property type="entry name" value="DUF6144"/>
</dbReference>
<evidence type="ECO:0000313" key="2">
    <source>
        <dbReference type="Proteomes" id="UP000630660"/>
    </source>
</evidence>
<reference evidence="1" key="1">
    <citation type="submission" date="2019-11" db="EMBL/GenBank/DDBJ databases">
        <title>Microbial mats filling the niche in hypersaline microbial mats.</title>
        <authorList>
            <person name="Wong H.L."/>
            <person name="Macleod F.I."/>
            <person name="White R.A. III"/>
            <person name="Burns B.P."/>
        </authorList>
    </citation>
    <scope>NUCLEOTIDE SEQUENCE</scope>
    <source>
        <strain evidence="1">Bin_327</strain>
    </source>
</reference>
<dbReference type="Pfam" id="PF19641">
    <property type="entry name" value="DUF6144"/>
    <property type="match status" value="1"/>
</dbReference>
<proteinExistence type="predicted"/>
<name>A0A9D5QD28_UNCW3</name>
<dbReference type="Proteomes" id="UP000630660">
    <property type="component" value="Unassembled WGS sequence"/>
</dbReference>
<evidence type="ECO:0000313" key="1">
    <source>
        <dbReference type="EMBL" id="MBD3364616.1"/>
    </source>
</evidence>
<protein>
    <submittedName>
        <fullName evidence="1">Uncharacterized protein</fullName>
    </submittedName>
</protein>
<accession>A0A9D5QD28</accession>
<dbReference type="AlphaFoldDB" id="A0A9D5QD28"/>